<feature type="compositionally biased region" description="Polar residues" evidence="1">
    <location>
        <begin position="288"/>
        <end position="301"/>
    </location>
</feature>
<feature type="region of interest" description="Disordered" evidence="1">
    <location>
        <begin position="844"/>
        <end position="884"/>
    </location>
</feature>
<keyword evidence="3" id="KW-1185">Reference proteome</keyword>
<feature type="compositionally biased region" description="Pro residues" evidence="1">
    <location>
        <begin position="273"/>
        <end position="282"/>
    </location>
</feature>
<feature type="compositionally biased region" description="Acidic residues" evidence="1">
    <location>
        <begin position="451"/>
        <end position="473"/>
    </location>
</feature>
<feature type="compositionally biased region" description="Low complexity" evidence="1">
    <location>
        <begin position="212"/>
        <end position="225"/>
    </location>
</feature>
<proteinExistence type="predicted"/>
<name>A0A0C3QL07_9AGAM</name>
<dbReference type="PANTHER" id="PTHR24216:SF65">
    <property type="entry name" value="PAXILLIN-LIKE PROTEIN 1"/>
    <property type="match status" value="1"/>
</dbReference>
<reference evidence="2 3" key="1">
    <citation type="submission" date="2014-04" db="EMBL/GenBank/DDBJ databases">
        <authorList>
            <consortium name="DOE Joint Genome Institute"/>
            <person name="Kuo A."/>
            <person name="Girlanda M."/>
            <person name="Perotto S."/>
            <person name="Kohler A."/>
            <person name="Nagy L.G."/>
            <person name="Floudas D."/>
            <person name="Copeland A."/>
            <person name="Barry K.W."/>
            <person name="Cichocki N."/>
            <person name="Veneault-Fourrey C."/>
            <person name="LaButti K."/>
            <person name="Lindquist E.A."/>
            <person name="Lipzen A."/>
            <person name="Lundell T."/>
            <person name="Morin E."/>
            <person name="Murat C."/>
            <person name="Sun H."/>
            <person name="Tunlid A."/>
            <person name="Henrissat B."/>
            <person name="Grigoriev I.V."/>
            <person name="Hibbett D.S."/>
            <person name="Martin F."/>
            <person name="Nordberg H.P."/>
            <person name="Cantor M.N."/>
            <person name="Hua S.X."/>
        </authorList>
    </citation>
    <scope>NUCLEOTIDE SEQUENCE [LARGE SCALE GENOMIC DNA]</scope>
    <source>
        <strain evidence="2 3">MUT 4182</strain>
    </source>
</reference>
<feature type="compositionally biased region" description="Low complexity" evidence="1">
    <location>
        <begin position="1705"/>
        <end position="1714"/>
    </location>
</feature>
<gene>
    <name evidence="2" type="ORF">M407DRAFT_7390</name>
</gene>
<feature type="compositionally biased region" description="Polar residues" evidence="1">
    <location>
        <begin position="1109"/>
        <end position="1122"/>
    </location>
</feature>
<feature type="compositionally biased region" description="Basic residues" evidence="1">
    <location>
        <begin position="1016"/>
        <end position="1025"/>
    </location>
</feature>
<feature type="compositionally biased region" description="Basic residues" evidence="1">
    <location>
        <begin position="1059"/>
        <end position="1068"/>
    </location>
</feature>
<feature type="compositionally biased region" description="Pro residues" evidence="1">
    <location>
        <begin position="1627"/>
        <end position="1652"/>
    </location>
</feature>
<feature type="compositionally biased region" description="Basic and acidic residues" evidence="1">
    <location>
        <begin position="1684"/>
        <end position="1693"/>
    </location>
</feature>
<feature type="region of interest" description="Disordered" evidence="1">
    <location>
        <begin position="1052"/>
        <end position="1161"/>
    </location>
</feature>
<feature type="region of interest" description="Disordered" evidence="1">
    <location>
        <begin position="256"/>
        <end position="489"/>
    </location>
</feature>
<protein>
    <submittedName>
        <fullName evidence="2">Uncharacterized protein</fullName>
    </submittedName>
</protein>
<evidence type="ECO:0000313" key="2">
    <source>
        <dbReference type="EMBL" id="KIO27209.1"/>
    </source>
</evidence>
<dbReference type="OrthoDB" id="3257546at2759"/>
<feature type="compositionally biased region" description="Low complexity" evidence="1">
    <location>
        <begin position="395"/>
        <end position="410"/>
    </location>
</feature>
<feature type="compositionally biased region" description="Acidic residues" evidence="1">
    <location>
        <begin position="411"/>
        <end position="430"/>
    </location>
</feature>
<feature type="compositionally biased region" description="Low complexity" evidence="1">
    <location>
        <begin position="1097"/>
        <end position="1106"/>
    </location>
</feature>
<feature type="compositionally biased region" description="Basic and acidic residues" evidence="1">
    <location>
        <begin position="1545"/>
        <end position="1555"/>
    </location>
</feature>
<evidence type="ECO:0000256" key="1">
    <source>
        <dbReference type="SAM" id="MobiDB-lite"/>
    </source>
</evidence>
<feature type="region of interest" description="Disordered" evidence="1">
    <location>
        <begin position="1512"/>
        <end position="1748"/>
    </location>
</feature>
<feature type="compositionally biased region" description="Low complexity" evidence="1">
    <location>
        <begin position="1729"/>
        <end position="1738"/>
    </location>
</feature>
<dbReference type="Proteomes" id="UP000054248">
    <property type="component" value="Unassembled WGS sequence"/>
</dbReference>
<dbReference type="PANTHER" id="PTHR24216">
    <property type="entry name" value="PAXILLIN-RELATED"/>
    <property type="match status" value="1"/>
</dbReference>
<feature type="compositionally biased region" description="Basic residues" evidence="1">
    <location>
        <begin position="1518"/>
        <end position="1534"/>
    </location>
</feature>
<feature type="compositionally biased region" description="Polar residues" evidence="1">
    <location>
        <begin position="875"/>
        <end position="884"/>
    </location>
</feature>
<feature type="compositionally biased region" description="Basic residues" evidence="1">
    <location>
        <begin position="1739"/>
        <end position="1748"/>
    </location>
</feature>
<feature type="compositionally biased region" description="Polar residues" evidence="1">
    <location>
        <begin position="1135"/>
        <end position="1152"/>
    </location>
</feature>
<dbReference type="HOGENOM" id="CLU_239477_0_0_1"/>
<organism evidence="2 3">
    <name type="scientific">Tulasnella calospora MUT 4182</name>
    <dbReference type="NCBI Taxonomy" id="1051891"/>
    <lineage>
        <taxon>Eukaryota</taxon>
        <taxon>Fungi</taxon>
        <taxon>Dikarya</taxon>
        <taxon>Basidiomycota</taxon>
        <taxon>Agaricomycotina</taxon>
        <taxon>Agaricomycetes</taxon>
        <taxon>Cantharellales</taxon>
        <taxon>Tulasnellaceae</taxon>
        <taxon>Tulasnella</taxon>
    </lineage>
</organism>
<dbReference type="EMBL" id="KN823012">
    <property type="protein sequence ID" value="KIO27209.1"/>
    <property type="molecule type" value="Genomic_DNA"/>
</dbReference>
<evidence type="ECO:0000313" key="3">
    <source>
        <dbReference type="Proteomes" id="UP000054248"/>
    </source>
</evidence>
<feature type="region of interest" description="Disordered" evidence="1">
    <location>
        <begin position="1002"/>
        <end position="1031"/>
    </location>
</feature>
<sequence>MAREDMLDGSSTDIYCSIQAKVKLLNSFRGQKGCAEVLKASKTRERQGNLPGGRSFFEFLLHHCSPDAPILSSGQKMSENSHQVQEEHIKEAINYFDGYSPDLIAACIQECLPEVAAALMARWEPAFAAAVRQHIDLDGWIHIVDVRTLPATALANVANSTNTNLPVEMPAAGLNRVMSKPLLPSGSLATPAGVPNSSSSPNDAQIPPLPTAPASATHSTASPQSPGLPNKCHARHSPVLKGDVAALNSSAAPLGSLLSTSDPLGSEGGQRPSSPPRLPPRGPHQRGTRSGPNRVVPTTGSLFAGTPLPQPLGVDVGIPTDARAPGIAASTSRASPQGSPPLGVVNPQSPRAHSPPTAADHSPATRAGPTAQLSLKDSVEVAVNPFSAEQRARYPRASAPRQPRSPTPMEENGEESGLESGDDYVPEDSSPEIPQADSEPESEPEGVHESEIEESNDGTDEESDRDSAEDSDGGEAGRTKKRNRHPKIKDVEVPTAWTWDKAKNDRLLREWKLEKEIDSNPTALHPVRTKWMYKARLNDLSEEDYEDKLRSEHKELMNVPPACRSAVGQMFYRRSKGDWEFRVVLTCLTWRYTKLKIKKEEAAAEGDKAAVKARTTEMTKILNEGIDGLFERFPDMHPAHEKCQIEIKLGGEAVNAYVQALRTKVSSDVGRMYSACQASGGTLAMLESKAADRKTLSILDILGKKRKDIAFHLWGGSSSGGRDECDKRIMELMLKWRRLNPSKKSREISNQSLKVVCEVRKDLFEDLPPKVQAAWEEKAKHLHLPQTDEEWSRHKQCTCFSPKFSENNPTLWQRMRSDYLKYALELHNMACIAGQEEVVEGLPVMHTPDDDHTDLPADPTPTQSKKRENGRSPISPFQPNPSAVKSRSQRISYLSKWFMDAGERIVGYRLSWETFCKNARKYVVTERMPMDPLVEGKTLEIQKPAAMEDPRFDAWWKFMVESYDGSLSEEDRFMFQVEALHRNIPAPPIPAEASIHQAAINSTKTVPMKKSAAKGAQKKSRKTKRSSTAEDDGFLDAAGLAEDVDAAMLDMALDDQPKPKGKQRAKKTPRVESPEPGTLPPEEQVPVGRVPREGSPLRRVALAAARPGGSTSDTLDASQISDSDIPLNGVAENALTPNGQRVESSGVSSDQPVVQEKSRPRPRGVLVAALDVLEHESFPNKDKDLAIRWQEELVTLTDWGRRMGVGPTSLKVLRFRGFVKKTWTSLLPTGLDAVFCILQMWAACQEGDSPLPPVSIPPTAGLTSVDPNHPIALAINLILDPQKTLPTVKILNVQFGASPEANDAFFDFMEGSLTALVQRAVQSEDVFLDGSIDVMQILRLATFLSVDVISSIAKLCPDYYQMLSNAWFRHLGLRPWWMHGELGLPSAVGFTTKQSLASSCLYDTLALLDWSSLSLLERSQYLLLVFLVGIQVHNGRVPSEPTTLDNPQVQAKGSSPKTIEKVIKYLRSLKEVVSASTENGDVDPPLENRLLLPNVRRAIIRWESESRSPGVIQSSLSKWRRAQGRRDGGKRRRALPSLGAVAHSSENKGLEKDEPAAGSGAIPGGSSPGGEELNADASQHDQHTPGYGAPPPFYDGSTSSSVSKVPFEEEDKIWPDGEGPAAVGKPQPQPSEPNPSPPVGPSPPAPEIPEPVIPAIRPRAQSPAPAGKAKRRRIIPETPPQWQTEHHDSERRQLRSNRLPQPQVSATAAGSTATSHHKKKLQVIDETQARVAAASSRRQPSRTKRPPA</sequence>
<accession>A0A0C3QL07</accession>
<reference evidence="3" key="2">
    <citation type="submission" date="2015-01" db="EMBL/GenBank/DDBJ databases">
        <title>Evolutionary Origins and Diversification of the Mycorrhizal Mutualists.</title>
        <authorList>
            <consortium name="DOE Joint Genome Institute"/>
            <consortium name="Mycorrhizal Genomics Consortium"/>
            <person name="Kohler A."/>
            <person name="Kuo A."/>
            <person name="Nagy L.G."/>
            <person name="Floudas D."/>
            <person name="Copeland A."/>
            <person name="Barry K.W."/>
            <person name="Cichocki N."/>
            <person name="Veneault-Fourrey C."/>
            <person name="LaButti K."/>
            <person name="Lindquist E.A."/>
            <person name="Lipzen A."/>
            <person name="Lundell T."/>
            <person name="Morin E."/>
            <person name="Murat C."/>
            <person name="Riley R."/>
            <person name="Ohm R."/>
            <person name="Sun H."/>
            <person name="Tunlid A."/>
            <person name="Henrissat B."/>
            <person name="Grigoriev I.V."/>
            <person name="Hibbett D.S."/>
            <person name="Martin F."/>
        </authorList>
    </citation>
    <scope>NUCLEOTIDE SEQUENCE [LARGE SCALE GENOMIC DNA]</scope>
    <source>
        <strain evidence="3">MUT 4182</strain>
    </source>
</reference>
<feature type="region of interest" description="Disordered" evidence="1">
    <location>
        <begin position="186"/>
        <end position="235"/>
    </location>
</feature>